<dbReference type="PRINTS" id="PR00019">
    <property type="entry name" value="LEURICHRPT"/>
</dbReference>
<evidence type="ECO:0000256" key="11">
    <source>
        <dbReference type="SAM" id="Phobius"/>
    </source>
</evidence>
<evidence type="ECO:0000256" key="6">
    <source>
        <dbReference type="ARBA" id="ARBA00022737"/>
    </source>
</evidence>
<comment type="similarity">
    <text evidence="2">Belongs to the RLP family.</text>
</comment>
<keyword evidence="7 11" id="KW-1133">Transmembrane helix</keyword>
<keyword evidence="13" id="KW-1185">Reference proteome</keyword>
<dbReference type="SUPFAM" id="SSF52058">
    <property type="entry name" value="L domain-like"/>
    <property type="match status" value="1"/>
</dbReference>
<dbReference type="PANTHER" id="PTHR27004:SF428">
    <property type="entry name" value="OS01G0160600 PROTEIN"/>
    <property type="match status" value="1"/>
</dbReference>
<comment type="subcellular location">
    <subcellularLocation>
        <location evidence="1">Cell membrane</location>
        <topology evidence="1">Single-pass type I membrane protein</topology>
    </subcellularLocation>
</comment>
<name>A0ABD1GDA8_SALDI</name>
<proteinExistence type="inferred from homology"/>
<evidence type="ECO:0000256" key="1">
    <source>
        <dbReference type="ARBA" id="ARBA00004251"/>
    </source>
</evidence>
<sequence>MINAKENASEMSNWFSKYEESMEFVLKGTNQPLVRILKTFTTIDLSGNKFSGKIPDSIGNLNSLKYLNLSHNSLTGHIPSSLGSVKALESLDLSSNRLNGEIPRKLTMLNFLSALNLSVNDLVGEIPQSGGQFSTFDNSSFIRNSGLCGFPLTKICKQDPTPPLQEHGNSNFVDGFSWRPVVLGYGCGFIIGVLIGCFVMEYGSPKWLLEPIFGIQ</sequence>
<keyword evidence="8 11" id="KW-0472">Membrane</keyword>
<dbReference type="Pfam" id="PF00560">
    <property type="entry name" value="LRR_1"/>
    <property type="match status" value="3"/>
</dbReference>
<keyword evidence="4" id="KW-0433">Leucine-rich repeat</keyword>
<evidence type="ECO:0000256" key="7">
    <source>
        <dbReference type="ARBA" id="ARBA00022989"/>
    </source>
</evidence>
<evidence type="ECO:0000256" key="2">
    <source>
        <dbReference type="ARBA" id="ARBA00009592"/>
    </source>
</evidence>
<feature type="transmembrane region" description="Helical" evidence="11">
    <location>
        <begin position="182"/>
        <end position="203"/>
    </location>
</feature>
<evidence type="ECO:0000256" key="3">
    <source>
        <dbReference type="ARBA" id="ARBA00022475"/>
    </source>
</evidence>
<comment type="caution">
    <text evidence="12">The sequence shown here is derived from an EMBL/GenBank/DDBJ whole genome shotgun (WGS) entry which is preliminary data.</text>
</comment>
<dbReference type="InterPro" id="IPR001611">
    <property type="entry name" value="Leu-rich_rpt"/>
</dbReference>
<keyword evidence="5 11" id="KW-0812">Transmembrane</keyword>
<dbReference type="EMBL" id="JBEAFC010000009">
    <property type="protein sequence ID" value="KAL1542112.1"/>
    <property type="molecule type" value="Genomic_DNA"/>
</dbReference>
<evidence type="ECO:0000313" key="12">
    <source>
        <dbReference type="EMBL" id="KAL1542112.1"/>
    </source>
</evidence>
<keyword evidence="9" id="KW-0675">Receptor</keyword>
<keyword evidence="10" id="KW-0325">Glycoprotein</keyword>
<protein>
    <submittedName>
        <fullName evidence="12">Receptor-like protein 43</fullName>
    </submittedName>
</protein>
<evidence type="ECO:0000256" key="4">
    <source>
        <dbReference type="ARBA" id="ARBA00022614"/>
    </source>
</evidence>
<dbReference type="Gene3D" id="3.80.10.10">
    <property type="entry name" value="Ribonuclease Inhibitor"/>
    <property type="match status" value="1"/>
</dbReference>
<dbReference type="PANTHER" id="PTHR27004">
    <property type="entry name" value="RECEPTOR-LIKE PROTEIN 12 ISOFORM X1"/>
    <property type="match status" value="1"/>
</dbReference>
<evidence type="ECO:0000256" key="9">
    <source>
        <dbReference type="ARBA" id="ARBA00023170"/>
    </source>
</evidence>
<evidence type="ECO:0000256" key="8">
    <source>
        <dbReference type="ARBA" id="ARBA00023136"/>
    </source>
</evidence>
<evidence type="ECO:0000256" key="10">
    <source>
        <dbReference type="ARBA" id="ARBA00023180"/>
    </source>
</evidence>
<reference evidence="12 13" key="1">
    <citation type="submission" date="2024-06" db="EMBL/GenBank/DDBJ databases">
        <title>A chromosome level genome sequence of Diviner's sage (Salvia divinorum).</title>
        <authorList>
            <person name="Ford S.A."/>
            <person name="Ro D.-K."/>
            <person name="Ness R.W."/>
            <person name="Phillips M.A."/>
        </authorList>
    </citation>
    <scope>NUCLEOTIDE SEQUENCE [LARGE SCALE GENOMIC DNA]</scope>
    <source>
        <strain evidence="12">SAF-2024a</strain>
        <tissue evidence="12">Leaf</tissue>
    </source>
</reference>
<keyword evidence="6" id="KW-0677">Repeat</keyword>
<organism evidence="12 13">
    <name type="scientific">Salvia divinorum</name>
    <name type="common">Maria pastora</name>
    <name type="synonym">Diviner's sage</name>
    <dbReference type="NCBI Taxonomy" id="28513"/>
    <lineage>
        <taxon>Eukaryota</taxon>
        <taxon>Viridiplantae</taxon>
        <taxon>Streptophyta</taxon>
        <taxon>Embryophyta</taxon>
        <taxon>Tracheophyta</taxon>
        <taxon>Spermatophyta</taxon>
        <taxon>Magnoliopsida</taxon>
        <taxon>eudicotyledons</taxon>
        <taxon>Gunneridae</taxon>
        <taxon>Pentapetalae</taxon>
        <taxon>asterids</taxon>
        <taxon>lamiids</taxon>
        <taxon>Lamiales</taxon>
        <taxon>Lamiaceae</taxon>
        <taxon>Nepetoideae</taxon>
        <taxon>Mentheae</taxon>
        <taxon>Salviinae</taxon>
        <taxon>Salvia</taxon>
        <taxon>Salvia subgen. Calosphace</taxon>
    </lineage>
</organism>
<dbReference type="InterPro" id="IPR032675">
    <property type="entry name" value="LRR_dom_sf"/>
</dbReference>
<keyword evidence="3" id="KW-1003">Cell membrane</keyword>
<gene>
    <name evidence="12" type="ORF">AAHA92_26248</name>
</gene>
<dbReference type="PROSITE" id="PS51450">
    <property type="entry name" value="LRR"/>
    <property type="match status" value="1"/>
</dbReference>
<evidence type="ECO:0000313" key="13">
    <source>
        <dbReference type="Proteomes" id="UP001567538"/>
    </source>
</evidence>
<dbReference type="Proteomes" id="UP001567538">
    <property type="component" value="Unassembled WGS sequence"/>
</dbReference>
<evidence type="ECO:0000256" key="5">
    <source>
        <dbReference type="ARBA" id="ARBA00022692"/>
    </source>
</evidence>
<dbReference type="FunFam" id="3.80.10.10:FF:000111">
    <property type="entry name" value="LRR receptor-like serine/threonine-protein kinase ERECTA"/>
    <property type="match status" value="1"/>
</dbReference>
<accession>A0ABD1GDA8</accession>
<dbReference type="AlphaFoldDB" id="A0ABD1GDA8"/>
<dbReference type="GO" id="GO:0005886">
    <property type="term" value="C:plasma membrane"/>
    <property type="evidence" value="ECO:0007669"/>
    <property type="project" value="UniProtKB-SubCell"/>
</dbReference>